<accession>A0A7C1BA13</accession>
<name>A0A7C1BA13_UNCW3</name>
<dbReference type="AlphaFoldDB" id="A0A7C1BA13"/>
<protein>
    <submittedName>
        <fullName evidence="1">Uncharacterized protein</fullName>
    </submittedName>
</protein>
<dbReference type="Proteomes" id="UP000885931">
    <property type="component" value="Unassembled WGS sequence"/>
</dbReference>
<dbReference type="EMBL" id="DRBW01000105">
    <property type="protein sequence ID" value="HDM90111.1"/>
    <property type="molecule type" value="Genomic_DNA"/>
</dbReference>
<sequence length="41" mass="4803">MVEKKDRVYITIRITEGPRKTITSLEIRGNRKISSETIKKI</sequence>
<organism evidence="1">
    <name type="scientific">candidate division WOR-3 bacterium</name>
    <dbReference type="NCBI Taxonomy" id="2052148"/>
    <lineage>
        <taxon>Bacteria</taxon>
        <taxon>Bacteria division WOR-3</taxon>
    </lineage>
</organism>
<proteinExistence type="predicted"/>
<comment type="caution">
    <text evidence="1">The sequence shown here is derived from an EMBL/GenBank/DDBJ whole genome shotgun (WGS) entry which is preliminary data.</text>
</comment>
<feature type="non-terminal residue" evidence="1">
    <location>
        <position position="41"/>
    </location>
</feature>
<reference evidence="1" key="1">
    <citation type="journal article" date="2020" name="mSystems">
        <title>Genome- and Community-Level Interaction Insights into Carbon Utilization and Element Cycling Functions of Hydrothermarchaeota in Hydrothermal Sediment.</title>
        <authorList>
            <person name="Zhou Z."/>
            <person name="Liu Y."/>
            <person name="Xu W."/>
            <person name="Pan J."/>
            <person name="Luo Z.H."/>
            <person name="Li M."/>
        </authorList>
    </citation>
    <scope>NUCLEOTIDE SEQUENCE [LARGE SCALE GENOMIC DNA]</scope>
    <source>
        <strain evidence="1">HyVt-237</strain>
    </source>
</reference>
<gene>
    <name evidence="1" type="ORF">ENG67_02755</name>
</gene>
<evidence type="ECO:0000313" key="1">
    <source>
        <dbReference type="EMBL" id="HDM90111.1"/>
    </source>
</evidence>